<dbReference type="Pfam" id="PF26410">
    <property type="entry name" value="GH5_mannosidase"/>
    <property type="match status" value="1"/>
</dbReference>
<keyword evidence="7" id="KW-0326">Glycosidase</keyword>
<evidence type="ECO:0000259" key="10">
    <source>
        <dbReference type="Pfam" id="PF16640"/>
    </source>
</evidence>
<name>A0ABQ6I2M7_9MICO</name>
<dbReference type="Pfam" id="PF03425">
    <property type="entry name" value="CBM_11"/>
    <property type="match status" value="1"/>
</dbReference>
<dbReference type="PANTHER" id="PTHR31451">
    <property type="match status" value="1"/>
</dbReference>
<evidence type="ECO:0000259" key="9">
    <source>
        <dbReference type="Pfam" id="PF03425"/>
    </source>
</evidence>
<dbReference type="SUPFAM" id="SSF49785">
    <property type="entry name" value="Galactose-binding domain-like"/>
    <property type="match status" value="1"/>
</dbReference>
<dbReference type="InterPro" id="IPR017853">
    <property type="entry name" value="GH"/>
</dbReference>
<sequence>MNTHPRRTGRRRTRAAVGAALTAALAVGTPVLAGTAAHAAGAGPAGAPVTESRLTDPSAAEIGASLNTSFVTHDGAHLRLDGQTFRFNGTNAYWLALDENVPPGTVDYPTFFRIRDAIDTAQDLGATVIRSHMLVSTGNAKSLLPSKEAGYNEDAWSTIDYAIAYAGSKGIRLVLPLTDNWAYYHGGLRDFARTYGLCEDSSADCPQFYSDPRIIADFQDYVRTALNHVNPYTGLALKDDPTVMAWELGNELEGMTPSWIDTISSQLKDEAPRQLVAAGRRFDIDPDTLAASKVDVVDVHYYPPTVAKVTADAKTITDAGKAYIAGEYDSNAAATVLPSLTADANVTGMLSWSLFPHDDTSGFVQHDDGFQIHYPADDATMRANVAAQQDYARSLGTAVAPTITRAPLVTSVTSDYGLHRLAWRGATGATGYLVQREDGTSWTTLTTDPVGDAPWLDTATQGAATYRVVPVAADGTHGPASDPVTVGAGEQLTVDAVGSLTPLATHTGLAVHPLGEDAVVVPTSTDGGSATWSAPGLRSVTLSVAADAPPALTLEAATADGTWTTLDAHAATAGDGRWTVTADAPAGADRLRVTWPAGVAATETGLTRVALRATPDEAVLADPLDDLSLTSAHTSTVGIDSGNATLFGGDTGRATRTSAGAGSAEWSVSSSDAPQGLTGFDATAYYWPDQAAEPLTFAVSDDGATWRDVTPAVTTTPGAVGGSWTKDAYSVRGLSGVRHVRVTWPDGSTPEWAQQLGDLRLLASAADGVAAPAAVTTTAPADAATDVRGVPALTWKATARAAVYRVTLSRHADLRDPVASTETSATTFTPAIALDEAARYYWQVTAVNGAGTSSSKVASFRTATRPTTPTTADDFESYATGADVAAAYVRNTGGGAITPTLTPSGAGTGHGNALRLTYDLGSPGYAGVTRTFGTAQDWWGYDGLSLWLDRSKVGAGQSLSVQIVANGAYYEATLPGTGPAAAGVVTVPFDAFVPPSWASGEGPLDLTSVTQLSFYLGGSGTGVLDVDDVRAVRTTQATGTAGSAVLALALPPVTRAGDRVDVLVQVLGLRGTATGTVTVRDEDGVPMGTATLAKGRATVKVTAPPTPGTVRLALDYAGDPTYAPAHGSAWLYVLKGARR</sequence>
<evidence type="ECO:0000256" key="5">
    <source>
        <dbReference type="ARBA" id="ARBA00022729"/>
    </source>
</evidence>
<accession>A0ABQ6I2M7</accession>
<dbReference type="Proteomes" id="UP001157091">
    <property type="component" value="Unassembled WGS sequence"/>
</dbReference>
<dbReference type="SUPFAM" id="SSF51445">
    <property type="entry name" value="(Trans)glycosidases"/>
    <property type="match status" value="1"/>
</dbReference>
<dbReference type="InterPro" id="IPR001547">
    <property type="entry name" value="Glyco_hydro_5"/>
</dbReference>
<evidence type="ECO:0000256" key="6">
    <source>
        <dbReference type="ARBA" id="ARBA00022801"/>
    </source>
</evidence>
<dbReference type="RefSeq" id="WP_284292938.1">
    <property type="nucleotide sequence ID" value="NZ_BSUK01000001.1"/>
</dbReference>
<dbReference type="Pfam" id="PF16640">
    <property type="entry name" value="Big_3_5"/>
    <property type="match status" value="1"/>
</dbReference>
<feature type="chain" id="PRO_5045044195" description="mannan endo-1,4-beta-mannosidase" evidence="8">
    <location>
        <begin position="34"/>
        <end position="1139"/>
    </location>
</feature>
<evidence type="ECO:0000256" key="4">
    <source>
        <dbReference type="ARBA" id="ARBA00022525"/>
    </source>
</evidence>
<protein>
    <recommendedName>
        <fullName evidence="3">mannan endo-1,4-beta-mannosidase</fullName>
        <ecNumber evidence="3">3.2.1.78</ecNumber>
    </recommendedName>
</protein>
<evidence type="ECO:0000313" key="13">
    <source>
        <dbReference type="Proteomes" id="UP001157091"/>
    </source>
</evidence>
<keyword evidence="5 8" id="KW-0732">Signal</keyword>
<gene>
    <name evidence="12" type="ORF">GCM10025864_18040</name>
</gene>
<feature type="domain" description="CBM11" evidence="9">
    <location>
        <begin position="863"/>
        <end position="1030"/>
    </location>
</feature>
<feature type="domain" description="Bacterial Ig-like" evidence="10">
    <location>
        <begin position="1054"/>
        <end position="1128"/>
    </location>
</feature>
<dbReference type="InterPro" id="IPR032109">
    <property type="entry name" value="Big_3_5"/>
</dbReference>
<dbReference type="Gene3D" id="3.20.20.80">
    <property type="entry name" value="Glycosidases"/>
    <property type="match status" value="1"/>
</dbReference>
<evidence type="ECO:0000256" key="2">
    <source>
        <dbReference type="ARBA" id="ARBA00004613"/>
    </source>
</evidence>
<feature type="domain" description="Glycoside hydrolase family 5" evidence="11">
    <location>
        <begin position="69"/>
        <end position="281"/>
    </location>
</feature>
<evidence type="ECO:0000256" key="1">
    <source>
        <dbReference type="ARBA" id="ARBA00001678"/>
    </source>
</evidence>
<dbReference type="InterPro" id="IPR005087">
    <property type="entry name" value="CBM11"/>
</dbReference>
<dbReference type="InterPro" id="IPR013783">
    <property type="entry name" value="Ig-like_fold"/>
</dbReference>
<dbReference type="InterPro" id="IPR008979">
    <property type="entry name" value="Galactose-bd-like_sf"/>
</dbReference>
<feature type="signal peptide" evidence="8">
    <location>
        <begin position="1"/>
        <end position="33"/>
    </location>
</feature>
<keyword evidence="13" id="KW-1185">Reference proteome</keyword>
<dbReference type="PANTHER" id="PTHR31451:SF39">
    <property type="entry name" value="MANNAN ENDO-1,4-BETA-MANNOSIDASE 1"/>
    <property type="match status" value="1"/>
</dbReference>
<dbReference type="EC" id="3.2.1.78" evidence="3"/>
<keyword evidence="4" id="KW-0964">Secreted</keyword>
<dbReference type="EMBL" id="BSUK01000001">
    <property type="protein sequence ID" value="GMA24045.1"/>
    <property type="molecule type" value="Genomic_DNA"/>
</dbReference>
<evidence type="ECO:0000313" key="12">
    <source>
        <dbReference type="EMBL" id="GMA24045.1"/>
    </source>
</evidence>
<comment type="catalytic activity">
    <reaction evidence="1">
        <text>Random hydrolysis of (1-&gt;4)-beta-D-mannosidic linkages in mannans, galactomannans and glucomannans.</text>
        <dbReference type="EC" id="3.2.1.78"/>
    </reaction>
</comment>
<reference evidence="13" key="1">
    <citation type="journal article" date="2019" name="Int. J. Syst. Evol. Microbiol.">
        <title>The Global Catalogue of Microorganisms (GCM) 10K type strain sequencing project: providing services to taxonomists for standard genome sequencing and annotation.</title>
        <authorList>
            <consortium name="The Broad Institute Genomics Platform"/>
            <consortium name="The Broad Institute Genome Sequencing Center for Infectious Disease"/>
            <person name="Wu L."/>
            <person name="Ma J."/>
        </authorList>
    </citation>
    <scope>NUCLEOTIDE SEQUENCE [LARGE SCALE GENOMIC DNA]</scope>
    <source>
        <strain evidence="13">NBRC 106348</strain>
    </source>
</reference>
<evidence type="ECO:0000256" key="7">
    <source>
        <dbReference type="ARBA" id="ARBA00023295"/>
    </source>
</evidence>
<organism evidence="12 13">
    <name type="scientific">Luteimicrobium album</name>
    <dbReference type="NCBI Taxonomy" id="1054550"/>
    <lineage>
        <taxon>Bacteria</taxon>
        <taxon>Bacillati</taxon>
        <taxon>Actinomycetota</taxon>
        <taxon>Actinomycetes</taxon>
        <taxon>Micrococcales</taxon>
        <taxon>Luteimicrobium</taxon>
    </lineage>
</organism>
<dbReference type="SUPFAM" id="SSF49265">
    <property type="entry name" value="Fibronectin type III"/>
    <property type="match status" value="1"/>
</dbReference>
<dbReference type="InterPro" id="IPR036116">
    <property type="entry name" value="FN3_sf"/>
</dbReference>
<proteinExistence type="predicted"/>
<keyword evidence="6" id="KW-0378">Hydrolase</keyword>
<dbReference type="InterPro" id="IPR045053">
    <property type="entry name" value="MAN-like"/>
</dbReference>
<comment type="caution">
    <text evidence="12">The sequence shown here is derived from an EMBL/GenBank/DDBJ whole genome shotgun (WGS) entry which is preliminary data.</text>
</comment>
<dbReference type="Gene3D" id="2.60.40.10">
    <property type="entry name" value="Immunoglobulins"/>
    <property type="match status" value="1"/>
</dbReference>
<evidence type="ECO:0000256" key="8">
    <source>
        <dbReference type="SAM" id="SignalP"/>
    </source>
</evidence>
<evidence type="ECO:0000256" key="3">
    <source>
        <dbReference type="ARBA" id="ARBA00012706"/>
    </source>
</evidence>
<comment type="subcellular location">
    <subcellularLocation>
        <location evidence="2">Secreted</location>
    </subcellularLocation>
</comment>
<evidence type="ECO:0000259" key="11">
    <source>
        <dbReference type="Pfam" id="PF26410"/>
    </source>
</evidence>
<dbReference type="Gene3D" id="2.60.120.430">
    <property type="entry name" value="Galactose-binding lectin"/>
    <property type="match status" value="1"/>
</dbReference>